<dbReference type="Proteomes" id="UP000215595">
    <property type="component" value="Unassembled WGS sequence"/>
</dbReference>
<sequence>MLTMFAVMLVLQQSPGAVVWETPSAEPAPAVQPAAATPDLPDWAVADPFAWERSQCSPLVRGRETIETCQARVRSDLAAVLGDRLPAGLRPSDAPTPCRATPDADGSFPVECREPERRVVDANPIQDQICESRPRREGGAVAFVTECRPAGAPADRNGLSIRIPVGD</sequence>
<accession>A0A258FNP6</accession>
<name>A0A258FNP6_9CAUL</name>
<evidence type="ECO:0000313" key="3">
    <source>
        <dbReference type="Proteomes" id="UP000215595"/>
    </source>
</evidence>
<evidence type="ECO:0000256" key="1">
    <source>
        <dbReference type="SAM" id="MobiDB-lite"/>
    </source>
</evidence>
<gene>
    <name evidence="2" type="ORF">B7Z01_08335</name>
</gene>
<organism evidence="2 3">
    <name type="scientific">Brevundimonas subvibrioides</name>
    <dbReference type="NCBI Taxonomy" id="74313"/>
    <lineage>
        <taxon>Bacteria</taxon>
        <taxon>Pseudomonadati</taxon>
        <taxon>Pseudomonadota</taxon>
        <taxon>Alphaproteobacteria</taxon>
        <taxon>Caulobacterales</taxon>
        <taxon>Caulobacteraceae</taxon>
        <taxon>Brevundimonas</taxon>
    </lineage>
</organism>
<protein>
    <submittedName>
        <fullName evidence="2">Uncharacterized protein</fullName>
    </submittedName>
</protein>
<dbReference type="EMBL" id="NCEB01000014">
    <property type="protein sequence ID" value="OYX33749.1"/>
    <property type="molecule type" value="Genomic_DNA"/>
</dbReference>
<evidence type="ECO:0000313" key="2">
    <source>
        <dbReference type="EMBL" id="OYX33749.1"/>
    </source>
</evidence>
<feature type="region of interest" description="Disordered" evidence="1">
    <location>
        <begin position="88"/>
        <end position="107"/>
    </location>
</feature>
<reference evidence="2 3" key="1">
    <citation type="submission" date="2017-03" db="EMBL/GenBank/DDBJ databases">
        <title>Lifting the veil on microbial sulfur biogeochemistry in mining wastewaters.</title>
        <authorList>
            <person name="Kantor R.S."/>
            <person name="Colenbrander Nelson T."/>
            <person name="Marshall S."/>
            <person name="Bennett D."/>
            <person name="Apte S."/>
            <person name="Camacho D."/>
            <person name="Thomas B.C."/>
            <person name="Warren L.A."/>
            <person name="Banfield J.F."/>
        </authorList>
    </citation>
    <scope>NUCLEOTIDE SEQUENCE [LARGE SCALE GENOMIC DNA]</scope>
    <source>
        <strain evidence="2">32-69-9</strain>
    </source>
</reference>
<proteinExistence type="predicted"/>
<comment type="caution">
    <text evidence="2">The sequence shown here is derived from an EMBL/GenBank/DDBJ whole genome shotgun (WGS) entry which is preliminary data.</text>
</comment>
<dbReference type="AlphaFoldDB" id="A0A258FNP6"/>